<dbReference type="SUPFAM" id="SSF55136">
    <property type="entry name" value="Probable bacterial effector-binding domain"/>
    <property type="match status" value="1"/>
</dbReference>
<proteinExistence type="predicted"/>
<name>A0A916JG24_9BACT</name>
<sequence>MQERNIPPLTALCFETQTSFKDMLQYVRVIARRLHISAIASGLEIAGPIQWIYVGADGQPDTLFSLTIALPIVPPGKIIDIPEFAVKNLPAFRCISSRHDGDWGRLGETYGLIIGNVISESRVMTGENRELYIHMDFENPDYNITEVQVGIV</sequence>
<dbReference type="RefSeq" id="WP_215240950.1">
    <property type="nucleotide sequence ID" value="NZ_CAJRAF010000002.1"/>
</dbReference>
<gene>
    <name evidence="1" type="ORF">DYBT9275_04589</name>
</gene>
<dbReference type="Proteomes" id="UP000680038">
    <property type="component" value="Unassembled WGS sequence"/>
</dbReference>
<dbReference type="Gene3D" id="3.20.80.10">
    <property type="entry name" value="Regulatory factor, effector binding domain"/>
    <property type="match status" value="1"/>
</dbReference>
<dbReference type="EMBL" id="CAJRAF010000002">
    <property type="protein sequence ID" value="CAG5009883.1"/>
    <property type="molecule type" value="Genomic_DNA"/>
</dbReference>
<organism evidence="1 2">
    <name type="scientific">Dyadobacter helix</name>
    <dbReference type="NCBI Taxonomy" id="2822344"/>
    <lineage>
        <taxon>Bacteria</taxon>
        <taxon>Pseudomonadati</taxon>
        <taxon>Bacteroidota</taxon>
        <taxon>Cytophagia</taxon>
        <taxon>Cytophagales</taxon>
        <taxon>Spirosomataceae</taxon>
        <taxon>Dyadobacter</taxon>
    </lineage>
</organism>
<dbReference type="AlphaFoldDB" id="A0A916JG24"/>
<evidence type="ECO:0000313" key="1">
    <source>
        <dbReference type="EMBL" id="CAG5009883.1"/>
    </source>
</evidence>
<evidence type="ECO:0000313" key="2">
    <source>
        <dbReference type="Proteomes" id="UP000680038"/>
    </source>
</evidence>
<dbReference type="InterPro" id="IPR011256">
    <property type="entry name" value="Reg_factor_effector_dom_sf"/>
</dbReference>
<reference evidence="1" key="1">
    <citation type="submission" date="2021-04" db="EMBL/GenBank/DDBJ databases">
        <authorList>
            <person name="Rodrigo-Torres L."/>
            <person name="Arahal R. D."/>
            <person name="Lucena T."/>
        </authorList>
    </citation>
    <scope>NUCLEOTIDE SEQUENCE</scope>
    <source>
        <strain evidence="1">CECT 9275</strain>
    </source>
</reference>
<keyword evidence="2" id="KW-1185">Reference proteome</keyword>
<protein>
    <recommendedName>
        <fullName evidence="3">GyrI-like small molecule binding domain-containing protein</fullName>
    </recommendedName>
</protein>
<comment type="caution">
    <text evidence="1">The sequence shown here is derived from an EMBL/GenBank/DDBJ whole genome shotgun (WGS) entry which is preliminary data.</text>
</comment>
<accession>A0A916JG24</accession>
<evidence type="ECO:0008006" key="3">
    <source>
        <dbReference type="Google" id="ProtNLM"/>
    </source>
</evidence>